<evidence type="ECO:0000256" key="7">
    <source>
        <dbReference type="ARBA" id="ARBA00022807"/>
    </source>
</evidence>
<evidence type="ECO:0000259" key="14">
    <source>
        <dbReference type="PROSITE" id="PS50929"/>
    </source>
</evidence>
<dbReference type="AlphaFoldDB" id="A0AAP5M5T7"/>
<feature type="domain" description="Peptidase C39" evidence="15">
    <location>
        <begin position="308"/>
        <end position="427"/>
    </location>
</feature>
<feature type="transmembrane region" description="Helical" evidence="11">
    <location>
        <begin position="494"/>
        <end position="514"/>
    </location>
</feature>
<keyword evidence="7" id="KW-0645">Protease</keyword>
<evidence type="ECO:0000256" key="5">
    <source>
        <dbReference type="ARBA" id="ARBA00022741"/>
    </source>
</evidence>
<keyword evidence="4 11" id="KW-0812">Transmembrane</keyword>
<dbReference type="GO" id="GO:0015421">
    <property type="term" value="F:ABC-type oligopeptide transporter activity"/>
    <property type="evidence" value="ECO:0007669"/>
    <property type="project" value="TreeGrafter"/>
</dbReference>
<feature type="domain" description="ABC transporter" evidence="13">
    <location>
        <begin position="774"/>
        <end position="1010"/>
    </location>
</feature>
<evidence type="ECO:0000256" key="10">
    <source>
        <dbReference type="ARBA" id="ARBA00023136"/>
    </source>
</evidence>
<keyword evidence="2" id="KW-0813">Transport</keyword>
<dbReference type="RefSeq" id="WP_310833490.1">
    <property type="nucleotide sequence ID" value="NZ_JAALHA020000001.1"/>
</dbReference>
<dbReference type="GO" id="GO:0005886">
    <property type="term" value="C:plasma membrane"/>
    <property type="evidence" value="ECO:0007669"/>
    <property type="project" value="UniProtKB-SubCell"/>
</dbReference>
<dbReference type="Gene3D" id="1.20.1560.10">
    <property type="entry name" value="ABC transporter type 1, transmembrane domain"/>
    <property type="match status" value="1"/>
</dbReference>
<evidence type="ECO:0000256" key="3">
    <source>
        <dbReference type="ARBA" id="ARBA00022475"/>
    </source>
</evidence>
<feature type="transmembrane region" description="Helical" evidence="11">
    <location>
        <begin position="682"/>
        <end position="704"/>
    </location>
</feature>
<keyword evidence="10 11" id="KW-0472">Membrane</keyword>
<dbReference type="SMART" id="SM00382">
    <property type="entry name" value="AAA"/>
    <property type="match status" value="1"/>
</dbReference>
<keyword evidence="8" id="KW-0067">ATP-binding</keyword>
<dbReference type="CDD" id="cd02418">
    <property type="entry name" value="Peptidase_C39B"/>
    <property type="match status" value="1"/>
</dbReference>
<dbReference type="PROSITE" id="PS00211">
    <property type="entry name" value="ABC_TRANSPORTER_1"/>
    <property type="match status" value="1"/>
</dbReference>
<reference evidence="17" key="1">
    <citation type="journal article" date="2021" name="Science">
        <title>Hunting the eagle killer: A cyanobacterial neurotoxin causes vacuolar myelinopathy.</title>
        <authorList>
            <person name="Breinlinger S."/>
            <person name="Phillips T.J."/>
            <person name="Haram B.N."/>
            <person name="Mares J."/>
            <person name="Martinez Yerena J.A."/>
            <person name="Hrouzek P."/>
            <person name="Sobotka R."/>
            <person name="Henderson W.M."/>
            <person name="Schmieder P."/>
            <person name="Williams S.M."/>
            <person name="Lauderdale J.D."/>
            <person name="Wilde H.D."/>
            <person name="Gerrin W."/>
            <person name="Kust A."/>
            <person name="Washington J.W."/>
            <person name="Wagner C."/>
            <person name="Geier B."/>
            <person name="Liebeke M."/>
            <person name="Enke H."/>
            <person name="Niedermeyer T.H.J."/>
            <person name="Wilde S.B."/>
        </authorList>
    </citation>
    <scope>NUCLEOTIDE SEQUENCE [LARGE SCALE GENOMIC DNA]</scope>
    <source>
        <strain evidence="17">Thurmond2011</strain>
    </source>
</reference>
<keyword evidence="3" id="KW-1003">Cell membrane</keyword>
<dbReference type="PROSITE" id="PS50929">
    <property type="entry name" value="ABC_TM1F"/>
    <property type="match status" value="1"/>
</dbReference>
<feature type="transmembrane region" description="Helical" evidence="11">
    <location>
        <begin position="567"/>
        <end position="592"/>
    </location>
</feature>
<dbReference type="PANTHER" id="PTHR43394:SF1">
    <property type="entry name" value="ATP-BINDING CASSETTE SUB-FAMILY B MEMBER 10, MITOCHONDRIAL"/>
    <property type="match status" value="1"/>
</dbReference>
<dbReference type="GO" id="GO:0008234">
    <property type="term" value="F:cysteine-type peptidase activity"/>
    <property type="evidence" value="ECO:0007669"/>
    <property type="project" value="UniProtKB-KW"/>
</dbReference>
<evidence type="ECO:0000256" key="11">
    <source>
        <dbReference type="SAM" id="Phobius"/>
    </source>
</evidence>
<organism evidence="16 17">
    <name type="scientific">Aetokthonos hydrillicola Thurmond2011</name>
    <dbReference type="NCBI Taxonomy" id="2712845"/>
    <lineage>
        <taxon>Bacteria</taxon>
        <taxon>Bacillati</taxon>
        <taxon>Cyanobacteriota</taxon>
        <taxon>Cyanophyceae</taxon>
        <taxon>Nostocales</taxon>
        <taxon>Hapalosiphonaceae</taxon>
        <taxon>Aetokthonos</taxon>
    </lineage>
</organism>
<comment type="caution">
    <text evidence="16">The sequence shown here is derived from an EMBL/GenBank/DDBJ whole genome shotgun (WGS) entry which is preliminary data.</text>
</comment>
<dbReference type="Pfam" id="PF00005">
    <property type="entry name" value="ABC_tran"/>
    <property type="match status" value="1"/>
</dbReference>
<dbReference type="InterPro" id="IPR014710">
    <property type="entry name" value="RmlC-like_jellyroll"/>
</dbReference>
<evidence type="ECO:0000259" key="15">
    <source>
        <dbReference type="PROSITE" id="PS50990"/>
    </source>
</evidence>
<comment type="subcellular location">
    <subcellularLocation>
        <location evidence="1">Cell membrane</location>
        <topology evidence="1">Multi-pass membrane protein</topology>
    </subcellularLocation>
</comment>
<dbReference type="InterPro" id="IPR003593">
    <property type="entry name" value="AAA+_ATPase"/>
</dbReference>
<feature type="domain" description="ABC transmembrane type-1" evidence="14">
    <location>
        <begin position="460"/>
        <end position="739"/>
    </location>
</feature>
<gene>
    <name evidence="16" type="ORF">G7B40_002455</name>
</gene>
<dbReference type="SUPFAM" id="SSF51206">
    <property type="entry name" value="cAMP-binding domain-like"/>
    <property type="match status" value="1"/>
</dbReference>
<keyword evidence="6" id="KW-0378">Hydrolase</keyword>
<dbReference type="Pfam" id="PF00664">
    <property type="entry name" value="ABC_membrane"/>
    <property type="match status" value="1"/>
</dbReference>
<evidence type="ECO:0000256" key="1">
    <source>
        <dbReference type="ARBA" id="ARBA00004651"/>
    </source>
</evidence>
<accession>A0AAP5M5T7</accession>
<name>A0AAP5M5T7_9CYAN</name>
<feature type="domain" description="Cyclic nucleotide-binding" evidence="12">
    <location>
        <begin position="18"/>
        <end position="128"/>
    </location>
</feature>
<evidence type="ECO:0000256" key="8">
    <source>
        <dbReference type="ARBA" id="ARBA00022840"/>
    </source>
</evidence>
<dbReference type="EMBL" id="JAALHA020000001">
    <property type="protein sequence ID" value="MDR9893450.1"/>
    <property type="molecule type" value="Genomic_DNA"/>
</dbReference>
<keyword evidence="9 11" id="KW-1133">Transmembrane helix</keyword>
<dbReference type="Pfam" id="PF00027">
    <property type="entry name" value="cNMP_binding"/>
    <property type="match status" value="1"/>
</dbReference>
<keyword evidence="5" id="KW-0547">Nucleotide-binding</keyword>
<dbReference type="CDD" id="cd00038">
    <property type="entry name" value="CAP_ED"/>
    <property type="match status" value="1"/>
</dbReference>
<dbReference type="InterPro" id="IPR000595">
    <property type="entry name" value="cNMP-bd_dom"/>
</dbReference>
<dbReference type="PROSITE" id="PS50042">
    <property type="entry name" value="CNMP_BINDING_3"/>
    <property type="match status" value="1"/>
</dbReference>
<evidence type="ECO:0000256" key="4">
    <source>
        <dbReference type="ARBA" id="ARBA00022692"/>
    </source>
</evidence>
<dbReference type="InterPro" id="IPR005074">
    <property type="entry name" value="Peptidase_C39"/>
</dbReference>
<dbReference type="InterPro" id="IPR036640">
    <property type="entry name" value="ABC1_TM_sf"/>
</dbReference>
<dbReference type="Proteomes" id="UP000667802">
    <property type="component" value="Unassembled WGS sequence"/>
</dbReference>
<dbReference type="GO" id="GO:0006508">
    <property type="term" value="P:proteolysis"/>
    <property type="evidence" value="ECO:0007669"/>
    <property type="project" value="InterPro"/>
</dbReference>
<dbReference type="Pfam" id="PF03412">
    <property type="entry name" value="Peptidase_C39"/>
    <property type="match status" value="1"/>
</dbReference>
<protein>
    <submittedName>
        <fullName evidence="16">ABC transporter transmembrane domain-containing protein</fullName>
    </submittedName>
</protein>
<dbReference type="PANTHER" id="PTHR43394">
    <property type="entry name" value="ATP-DEPENDENT PERMEASE MDL1, MITOCHONDRIAL"/>
    <property type="match status" value="1"/>
</dbReference>
<proteinExistence type="predicted"/>
<evidence type="ECO:0000259" key="12">
    <source>
        <dbReference type="PROSITE" id="PS50042"/>
    </source>
</evidence>
<dbReference type="Gene3D" id="3.40.50.300">
    <property type="entry name" value="P-loop containing nucleotide triphosphate hydrolases"/>
    <property type="match status" value="1"/>
</dbReference>
<dbReference type="InterPro" id="IPR018490">
    <property type="entry name" value="cNMP-bd_dom_sf"/>
</dbReference>
<dbReference type="InterPro" id="IPR011527">
    <property type="entry name" value="ABC1_TM_dom"/>
</dbReference>
<feature type="transmembrane region" description="Helical" evidence="11">
    <location>
        <begin position="526"/>
        <end position="546"/>
    </location>
</feature>
<dbReference type="SUPFAM" id="SSF52540">
    <property type="entry name" value="P-loop containing nucleoside triphosphate hydrolases"/>
    <property type="match status" value="1"/>
</dbReference>
<dbReference type="PROSITE" id="PS50990">
    <property type="entry name" value="PEPTIDASE_C39"/>
    <property type="match status" value="1"/>
</dbReference>
<dbReference type="InterPro" id="IPR017871">
    <property type="entry name" value="ABC_transporter-like_CS"/>
</dbReference>
<evidence type="ECO:0000259" key="13">
    <source>
        <dbReference type="PROSITE" id="PS50893"/>
    </source>
</evidence>
<evidence type="ECO:0000256" key="2">
    <source>
        <dbReference type="ARBA" id="ARBA00022448"/>
    </source>
</evidence>
<dbReference type="GO" id="GO:0005524">
    <property type="term" value="F:ATP binding"/>
    <property type="evidence" value="ECO:0007669"/>
    <property type="project" value="UniProtKB-KW"/>
</dbReference>
<dbReference type="InterPro" id="IPR003439">
    <property type="entry name" value="ABC_transporter-like_ATP-bd"/>
</dbReference>
<evidence type="ECO:0000256" key="9">
    <source>
        <dbReference type="ARBA" id="ARBA00022989"/>
    </source>
</evidence>
<dbReference type="InterPro" id="IPR039421">
    <property type="entry name" value="Type_1_exporter"/>
</dbReference>
<sequence>MPSAFSQAALAQQLIATLGEKLPETELDKYTKAAEIIEPPVAKQFWDSTDGKAGIYIVLEGKVRLLDSANNLITTLNTGTSFGEMTLFPEEHFEPYIAKASTKLKLCYLSKEVLQALMRKHSTIGDRLNRRAELWDLTLLCRQNSQLENTSVEEMLKALSYFARHNLEIGAVPAELAKDNKLWLLRQGRLVHSQGESLSPGKISVVTKQGSWQATQSTIAYSLSESYWELALQHWAELAQLIDSDSHKGIAQQPVEVLTNDSNIIPFPQPGSEPKQKRKKQKAYFPSPKVQLGRWWGHVTKQYPFYAQQSASDCGAASLVMIGRYWGKRLSINKLRDLANVNRSGSSMRGLVAAAESIGFVTRPVKASLDKLAQQPLPAIAHWEGKHYIVVYAITRKQVIVGDPAIGLRHLTKSEFKAGWTGYALLLQPTALLKQTKEATTSLWEFFDLIKPHSRVLLEIFIASVFIQIFGLVTPLLTQLLLDRVIVQGSTVTLNAIGFGLLIFSLFRIILTGLREYLLEHTANKVSVALLVGFIKHTLGLPLAFFESRYVGDIISRVQENQKIQRFLTGEALSIVLDLLTVFIYLGLMFWYSWQMGLLTLMIIPPFFLLALISTPFLRRISREIFNSVNDENSYLIEVITGIRSIRSMSIEQTVRWHWEELLNQAIKKTFSGQIIGNRLQIISSTIQALITTGLLWLGAWQVIHSQLTIGQLVAFNMLLGNVINPFLRLSVLWNQLQEVLIATERINDVLKAELEEDLQQNSRQILPNLQSHIRFENVTFRYHLESEINVLENLNFEILPQQTVAVVGRSGSGKTTLSKLILGLYPATKGKVLIDGKDVTSISLNSLRSQIGVVDQDTFLFGGTIQENISIAHPEATLEEIREAAQLAGADEFIQQLPLGYETQIGEGGGMLSGGQRQRLAIARALLGNPHLLLLDEATSNLDAESERIIQTNLNTILKGRTTIIIAHRLSTVRNADLILVLDRGVLIESGTHDELISKKGHYYYLNQQQLAQVG</sequence>
<dbReference type="PROSITE" id="PS50893">
    <property type="entry name" value="ABC_TRANSPORTER_2"/>
    <property type="match status" value="1"/>
</dbReference>
<dbReference type="CDD" id="cd18568">
    <property type="entry name" value="ABC_6TM_HetC_like"/>
    <property type="match status" value="1"/>
</dbReference>
<evidence type="ECO:0000256" key="6">
    <source>
        <dbReference type="ARBA" id="ARBA00022801"/>
    </source>
</evidence>
<dbReference type="Gene3D" id="3.90.70.10">
    <property type="entry name" value="Cysteine proteinases"/>
    <property type="match status" value="1"/>
</dbReference>
<dbReference type="Gene3D" id="2.60.120.10">
    <property type="entry name" value="Jelly Rolls"/>
    <property type="match status" value="1"/>
</dbReference>
<keyword evidence="7" id="KW-0788">Thiol protease</keyword>
<feature type="transmembrane region" description="Helical" evidence="11">
    <location>
        <begin position="598"/>
        <end position="618"/>
    </location>
</feature>
<evidence type="ECO:0000313" key="16">
    <source>
        <dbReference type="EMBL" id="MDR9893450.1"/>
    </source>
</evidence>
<dbReference type="GO" id="GO:0016887">
    <property type="term" value="F:ATP hydrolysis activity"/>
    <property type="evidence" value="ECO:0007669"/>
    <property type="project" value="InterPro"/>
</dbReference>
<dbReference type="SUPFAM" id="SSF90123">
    <property type="entry name" value="ABC transporter transmembrane region"/>
    <property type="match status" value="1"/>
</dbReference>
<feature type="transmembrane region" description="Helical" evidence="11">
    <location>
        <begin position="460"/>
        <end position="482"/>
    </location>
</feature>
<dbReference type="FunFam" id="3.40.50.300:FF:000299">
    <property type="entry name" value="ABC transporter ATP-binding protein/permease"/>
    <property type="match status" value="1"/>
</dbReference>
<evidence type="ECO:0000313" key="17">
    <source>
        <dbReference type="Proteomes" id="UP000667802"/>
    </source>
</evidence>
<dbReference type="InterPro" id="IPR027417">
    <property type="entry name" value="P-loop_NTPase"/>
</dbReference>
<keyword evidence="17" id="KW-1185">Reference proteome</keyword>